<dbReference type="EMBL" id="LR999456">
    <property type="protein sequence ID" value="CAE6119747.1"/>
    <property type="molecule type" value="Genomic_DNA"/>
</dbReference>
<evidence type="ECO:0000256" key="1">
    <source>
        <dbReference type="ARBA" id="ARBA00004167"/>
    </source>
</evidence>
<evidence type="ECO:0000256" key="6">
    <source>
        <dbReference type="ARBA" id="ARBA00023004"/>
    </source>
</evidence>
<dbReference type="InterPro" id="IPR036396">
    <property type="entry name" value="Cyt_P450_sf"/>
</dbReference>
<evidence type="ECO:0008006" key="12">
    <source>
        <dbReference type="Google" id="ProtNLM"/>
    </source>
</evidence>
<keyword evidence="6 8" id="KW-0408">Iron</keyword>
<reference evidence="10" key="1">
    <citation type="submission" date="2021-01" db="EMBL/GenBank/DDBJ databases">
        <authorList>
            <person name="Bezrukov I."/>
        </authorList>
    </citation>
    <scope>NUCLEOTIDE SEQUENCE</scope>
</reference>
<evidence type="ECO:0000256" key="5">
    <source>
        <dbReference type="ARBA" id="ARBA00022989"/>
    </source>
</evidence>
<dbReference type="InterPro" id="IPR002401">
    <property type="entry name" value="Cyt_P450_E_grp-I"/>
</dbReference>
<dbReference type="PANTHER" id="PTHR47955:SF15">
    <property type="entry name" value="CYTOCHROME P450 71A2-LIKE"/>
    <property type="match status" value="1"/>
</dbReference>
<dbReference type="PRINTS" id="PR00385">
    <property type="entry name" value="P450"/>
</dbReference>
<sequence length="299" mass="34359">MSDFKNQVRKITELVGGFPVSEYIPSLAWIDHIRGLNAKAEEVSKTFGDLMDKVVQEHLDSRDKQTMDLVDILLSFERQNKDGIEIRRSDIKFIILDLFLGGTATTHSLLEWTMTELIRHPECMKKLQDEIRGDTTKLNIYRSHEEVEDMKYLKAVIKEGLRLHPSLPLLVPRLLTEDVKLKGYDIAEGTQVIINAWAIQRDTVTWGMDAEEFRPERHLDSPLDFRGTNFEYIPFGSGRRICPGIGFAMALVEVTLANLVNRFNWRMDVRFSEDEYNLAEAPGIDVCRKFPLIVFPSTA</sequence>
<protein>
    <recommendedName>
        <fullName evidence="12">Cytochrome P450</fullName>
    </recommendedName>
</protein>
<feature type="binding site" description="axial binding residue" evidence="8">
    <location>
        <position position="242"/>
    </location>
    <ligand>
        <name>heme</name>
        <dbReference type="ChEBI" id="CHEBI:30413"/>
    </ligand>
    <ligandPart>
        <name>Fe</name>
        <dbReference type="ChEBI" id="CHEBI:18248"/>
    </ligandPart>
</feature>
<evidence type="ECO:0000256" key="4">
    <source>
        <dbReference type="ARBA" id="ARBA00022723"/>
    </source>
</evidence>
<dbReference type="SUPFAM" id="SSF48264">
    <property type="entry name" value="Cytochrome P450"/>
    <property type="match status" value="1"/>
</dbReference>
<keyword evidence="9" id="KW-0503">Monooxygenase</keyword>
<evidence type="ECO:0000256" key="2">
    <source>
        <dbReference type="ARBA" id="ARBA00010617"/>
    </source>
</evidence>
<dbReference type="GO" id="GO:0016705">
    <property type="term" value="F:oxidoreductase activity, acting on paired donors, with incorporation or reduction of molecular oxygen"/>
    <property type="evidence" value="ECO:0007669"/>
    <property type="project" value="InterPro"/>
</dbReference>
<dbReference type="PANTHER" id="PTHR47955">
    <property type="entry name" value="CYTOCHROME P450 FAMILY 71 PROTEIN"/>
    <property type="match status" value="1"/>
</dbReference>
<name>A0A8S2AIX2_ARAAE</name>
<dbReference type="Pfam" id="PF00067">
    <property type="entry name" value="p450"/>
    <property type="match status" value="1"/>
</dbReference>
<evidence type="ECO:0000256" key="9">
    <source>
        <dbReference type="RuleBase" id="RU000461"/>
    </source>
</evidence>
<dbReference type="GO" id="GO:0004497">
    <property type="term" value="F:monooxygenase activity"/>
    <property type="evidence" value="ECO:0007669"/>
    <property type="project" value="UniProtKB-KW"/>
</dbReference>
<dbReference type="Proteomes" id="UP000682877">
    <property type="component" value="Chromosome 6"/>
</dbReference>
<comment type="cofactor">
    <cofactor evidence="8">
        <name>heme</name>
        <dbReference type="ChEBI" id="CHEBI:30413"/>
    </cofactor>
</comment>
<keyword evidence="3" id="KW-0812">Transmembrane</keyword>
<keyword evidence="4 8" id="KW-0479">Metal-binding</keyword>
<comment type="subcellular location">
    <subcellularLocation>
        <location evidence="1">Membrane</location>
        <topology evidence="1">Single-pass membrane protein</topology>
    </subcellularLocation>
</comment>
<gene>
    <name evidence="10" type="ORF">AARE701A_LOCUS16090</name>
</gene>
<dbReference type="GO" id="GO:0016020">
    <property type="term" value="C:membrane"/>
    <property type="evidence" value="ECO:0007669"/>
    <property type="project" value="UniProtKB-SubCell"/>
</dbReference>
<dbReference type="AlphaFoldDB" id="A0A8S2AIX2"/>
<dbReference type="InterPro" id="IPR017972">
    <property type="entry name" value="Cyt_P450_CS"/>
</dbReference>
<comment type="similarity">
    <text evidence="2 9">Belongs to the cytochrome P450 family.</text>
</comment>
<keyword evidence="7" id="KW-0472">Membrane</keyword>
<evidence type="ECO:0000313" key="11">
    <source>
        <dbReference type="Proteomes" id="UP000682877"/>
    </source>
</evidence>
<accession>A0A8S2AIX2</accession>
<keyword evidence="5" id="KW-1133">Transmembrane helix</keyword>
<evidence type="ECO:0000256" key="8">
    <source>
        <dbReference type="PIRSR" id="PIRSR602401-1"/>
    </source>
</evidence>
<evidence type="ECO:0000313" key="10">
    <source>
        <dbReference type="EMBL" id="CAE6119747.1"/>
    </source>
</evidence>
<dbReference type="Gene3D" id="1.10.630.10">
    <property type="entry name" value="Cytochrome P450"/>
    <property type="match status" value="1"/>
</dbReference>
<organism evidence="10 11">
    <name type="scientific">Arabidopsis arenosa</name>
    <name type="common">Sand rock-cress</name>
    <name type="synonym">Cardaminopsis arenosa</name>
    <dbReference type="NCBI Taxonomy" id="38785"/>
    <lineage>
        <taxon>Eukaryota</taxon>
        <taxon>Viridiplantae</taxon>
        <taxon>Streptophyta</taxon>
        <taxon>Embryophyta</taxon>
        <taxon>Tracheophyta</taxon>
        <taxon>Spermatophyta</taxon>
        <taxon>Magnoliopsida</taxon>
        <taxon>eudicotyledons</taxon>
        <taxon>Gunneridae</taxon>
        <taxon>Pentapetalae</taxon>
        <taxon>rosids</taxon>
        <taxon>malvids</taxon>
        <taxon>Brassicales</taxon>
        <taxon>Brassicaceae</taxon>
        <taxon>Camelineae</taxon>
        <taxon>Arabidopsis</taxon>
    </lineage>
</organism>
<keyword evidence="9" id="KW-0560">Oxidoreductase</keyword>
<evidence type="ECO:0000256" key="7">
    <source>
        <dbReference type="ARBA" id="ARBA00023136"/>
    </source>
</evidence>
<dbReference type="GO" id="GO:0005506">
    <property type="term" value="F:iron ion binding"/>
    <property type="evidence" value="ECO:0007669"/>
    <property type="project" value="InterPro"/>
</dbReference>
<dbReference type="GO" id="GO:0020037">
    <property type="term" value="F:heme binding"/>
    <property type="evidence" value="ECO:0007669"/>
    <property type="project" value="InterPro"/>
</dbReference>
<dbReference type="PRINTS" id="PR00463">
    <property type="entry name" value="EP450I"/>
</dbReference>
<evidence type="ECO:0000256" key="3">
    <source>
        <dbReference type="ARBA" id="ARBA00022692"/>
    </source>
</evidence>
<keyword evidence="11" id="KW-1185">Reference proteome</keyword>
<dbReference type="PROSITE" id="PS00086">
    <property type="entry name" value="CYTOCHROME_P450"/>
    <property type="match status" value="1"/>
</dbReference>
<keyword evidence="8 9" id="KW-0349">Heme</keyword>
<dbReference type="InterPro" id="IPR001128">
    <property type="entry name" value="Cyt_P450"/>
</dbReference>
<proteinExistence type="inferred from homology"/>